<dbReference type="Proteomes" id="UP000805193">
    <property type="component" value="Unassembled WGS sequence"/>
</dbReference>
<sequence length="81" mass="8559">MLVVRRSGCYLAAGDIQEGPVERQGWDGLMGDDAESSPSVGKCKSGAEAPCGLEVRRRRHGISALRFRPMISTAAKLGGGQ</sequence>
<keyword evidence="2" id="KW-1185">Reference proteome</keyword>
<proteinExistence type="predicted"/>
<dbReference type="EMBL" id="JABSTQ010009296">
    <property type="protein sequence ID" value="KAG0430719.1"/>
    <property type="molecule type" value="Genomic_DNA"/>
</dbReference>
<comment type="caution">
    <text evidence="1">The sequence shown here is derived from an EMBL/GenBank/DDBJ whole genome shotgun (WGS) entry which is preliminary data.</text>
</comment>
<protein>
    <submittedName>
        <fullName evidence="1">Uncharacterized protein</fullName>
    </submittedName>
</protein>
<name>A0AC60Q9R4_IXOPE</name>
<organism evidence="1 2">
    <name type="scientific">Ixodes persulcatus</name>
    <name type="common">Taiga tick</name>
    <dbReference type="NCBI Taxonomy" id="34615"/>
    <lineage>
        <taxon>Eukaryota</taxon>
        <taxon>Metazoa</taxon>
        <taxon>Ecdysozoa</taxon>
        <taxon>Arthropoda</taxon>
        <taxon>Chelicerata</taxon>
        <taxon>Arachnida</taxon>
        <taxon>Acari</taxon>
        <taxon>Parasitiformes</taxon>
        <taxon>Ixodida</taxon>
        <taxon>Ixodoidea</taxon>
        <taxon>Ixodidae</taxon>
        <taxon>Ixodinae</taxon>
        <taxon>Ixodes</taxon>
    </lineage>
</organism>
<accession>A0AC60Q9R4</accession>
<evidence type="ECO:0000313" key="2">
    <source>
        <dbReference type="Proteomes" id="UP000805193"/>
    </source>
</evidence>
<gene>
    <name evidence="1" type="ORF">HPB47_022432</name>
</gene>
<reference evidence="1 2" key="1">
    <citation type="journal article" date="2020" name="Cell">
        <title>Large-Scale Comparative Analyses of Tick Genomes Elucidate Their Genetic Diversity and Vector Capacities.</title>
        <authorList>
            <consortium name="Tick Genome and Microbiome Consortium (TIGMIC)"/>
            <person name="Jia N."/>
            <person name="Wang J."/>
            <person name="Shi W."/>
            <person name="Du L."/>
            <person name="Sun Y."/>
            <person name="Zhan W."/>
            <person name="Jiang J.F."/>
            <person name="Wang Q."/>
            <person name="Zhang B."/>
            <person name="Ji P."/>
            <person name="Bell-Sakyi L."/>
            <person name="Cui X.M."/>
            <person name="Yuan T.T."/>
            <person name="Jiang B.G."/>
            <person name="Yang W.F."/>
            <person name="Lam T.T."/>
            <person name="Chang Q.C."/>
            <person name="Ding S.J."/>
            <person name="Wang X.J."/>
            <person name="Zhu J.G."/>
            <person name="Ruan X.D."/>
            <person name="Zhao L."/>
            <person name="Wei J.T."/>
            <person name="Ye R.Z."/>
            <person name="Que T.C."/>
            <person name="Du C.H."/>
            <person name="Zhou Y.H."/>
            <person name="Cheng J.X."/>
            <person name="Dai P.F."/>
            <person name="Guo W.B."/>
            <person name="Han X.H."/>
            <person name="Huang E.J."/>
            <person name="Li L.F."/>
            <person name="Wei W."/>
            <person name="Gao Y.C."/>
            <person name="Liu J.Z."/>
            <person name="Shao H.Z."/>
            <person name="Wang X."/>
            <person name="Wang C.C."/>
            <person name="Yang T.C."/>
            <person name="Huo Q.B."/>
            <person name="Li W."/>
            <person name="Chen H.Y."/>
            <person name="Chen S.E."/>
            <person name="Zhou L.G."/>
            <person name="Ni X.B."/>
            <person name="Tian J.H."/>
            <person name="Sheng Y."/>
            <person name="Liu T."/>
            <person name="Pan Y.S."/>
            <person name="Xia L.Y."/>
            <person name="Li J."/>
            <person name="Zhao F."/>
            <person name="Cao W.C."/>
        </authorList>
    </citation>
    <scope>NUCLEOTIDE SEQUENCE [LARGE SCALE GENOMIC DNA]</scope>
    <source>
        <strain evidence="1">Iper-2018</strain>
    </source>
</reference>
<evidence type="ECO:0000313" key="1">
    <source>
        <dbReference type="EMBL" id="KAG0430719.1"/>
    </source>
</evidence>